<keyword evidence="5" id="KW-1185">Reference proteome</keyword>
<dbReference type="Proteomes" id="UP000195918">
    <property type="component" value="Unassembled WGS sequence"/>
</dbReference>
<dbReference type="EMBL" id="FWFD01000009">
    <property type="protein sequence ID" value="SLM85705.1"/>
    <property type="molecule type" value="Genomic_DNA"/>
</dbReference>
<evidence type="ECO:0000256" key="2">
    <source>
        <dbReference type="PIRSR" id="PIRSR014972-2"/>
    </source>
</evidence>
<dbReference type="PANTHER" id="PTHR36934:SF1">
    <property type="entry name" value="THIOESTERASE DOMAIN-CONTAINING PROTEIN"/>
    <property type="match status" value="1"/>
</dbReference>
<dbReference type="InterPro" id="IPR025540">
    <property type="entry name" value="FlK"/>
</dbReference>
<evidence type="ECO:0000256" key="1">
    <source>
        <dbReference type="PIRSR" id="PIRSR014972-1"/>
    </source>
</evidence>
<dbReference type="InterPro" id="IPR029069">
    <property type="entry name" value="HotDog_dom_sf"/>
</dbReference>
<dbReference type="AlphaFoldDB" id="A0A1X6WN61"/>
<feature type="domain" description="Fluoroacetyl-CoA-specific thioesterase-like" evidence="3">
    <location>
        <begin position="9"/>
        <end position="110"/>
    </location>
</feature>
<dbReference type="PANTHER" id="PTHR36934">
    <property type="entry name" value="BLR0278 PROTEIN"/>
    <property type="match status" value="1"/>
</dbReference>
<dbReference type="RefSeq" id="WP_086951345.1">
    <property type="nucleotide sequence ID" value="NZ_FWFD01000009.1"/>
</dbReference>
<evidence type="ECO:0000313" key="4">
    <source>
        <dbReference type="EMBL" id="SLM85705.1"/>
    </source>
</evidence>
<dbReference type="Pfam" id="PF22636">
    <property type="entry name" value="FlK"/>
    <property type="match status" value="1"/>
</dbReference>
<feature type="active site" evidence="1">
    <location>
        <position position="62"/>
    </location>
</feature>
<feature type="binding site" evidence="2">
    <location>
        <position position="106"/>
    </location>
    <ligand>
        <name>substrate</name>
    </ligand>
</feature>
<feature type="binding site" evidence="2">
    <location>
        <position position="55"/>
    </location>
    <ligand>
        <name>CoA</name>
        <dbReference type="ChEBI" id="CHEBI:57287"/>
    </ligand>
</feature>
<dbReference type="PIRSF" id="PIRSF014972">
    <property type="entry name" value="FlK"/>
    <property type="match status" value="1"/>
</dbReference>
<feature type="active site" evidence="1">
    <location>
        <position position="36"/>
    </location>
</feature>
<accession>A0A1X6WN61</accession>
<protein>
    <recommendedName>
        <fullName evidence="3">Fluoroacetyl-CoA-specific thioesterase-like domain-containing protein</fullName>
    </recommendedName>
</protein>
<sequence>MILRKEFIVTDNQTALNMGSGTLEVLATPSAIAMAENTCMTLCSSPLSETQTTVGTFIEFKHIKASLVGAEIMVIANIEESTEKKICFSFEMFDKDCLIGKGKHERVIVTTSSFLSHIK</sequence>
<evidence type="ECO:0000259" key="3">
    <source>
        <dbReference type="Pfam" id="PF22636"/>
    </source>
</evidence>
<reference evidence="5" key="1">
    <citation type="submission" date="2017-02" db="EMBL/GenBank/DDBJ databases">
        <authorList>
            <person name="Dridi B."/>
        </authorList>
    </citation>
    <scope>NUCLEOTIDE SEQUENCE [LARGE SCALE GENOMIC DNA]</scope>
    <source>
        <strain evidence="5">bH819</strain>
    </source>
</reference>
<gene>
    <name evidence="4" type="ORF">FM121_06370</name>
</gene>
<evidence type="ECO:0000313" key="5">
    <source>
        <dbReference type="Proteomes" id="UP000195918"/>
    </source>
</evidence>
<dbReference type="InterPro" id="IPR054485">
    <property type="entry name" value="FlK-like_dom"/>
</dbReference>
<feature type="binding site" evidence="2">
    <location>
        <position position="55"/>
    </location>
    <ligand>
        <name>substrate</name>
    </ligand>
</feature>
<dbReference type="SUPFAM" id="SSF54637">
    <property type="entry name" value="Thioesterase/thiol ester dehydrase-isomerase"/>
    <property type="match status" value="1"/>
</dbReference>
<organism evidence="4 5">
    <name type="scientific">Vagococcus fluvialis bH819</name>
    <dbReference type="NCBI Taxonomy" id="1255619"/>
    <lineage>
        <taxon>Bacteria</taxon>
        <taxon>Bacillati</taxon>
        <taxon>Bacillota</taxon>
        <taxon>Bacilli</taxon>
        <taxon>Lactobacillales</taxon>
        <taxon>Enterococcaceae</taxon>
        <taxon>Vagococcus</taxon>
    </lineage>
</organism>
<name>A0A1X6WN61_9ENTE</name>
<dbReference type="OrthoDB" id="6902891at2"/>
<feature type="active site" evidence="1">
    <location>
        <position position="28"/>
    </location>
</feature>
<dbReference type="Gene3D" id="3.10.129.10">
    <property type="entry name" value="Hotdog Thioesterase"/>
    <property type="match status" value="1"/>
</dbReference>
<proteinExistence type="predicted"/>